<dbReference type="OrthoDB" id="7696251at2759"/>
<reference evidence="2 3" key="1">
    <citation type="journal article" date="2014" name="Curr. Biol.">
        <title>The genome of the clonal raider ant Cerapachys biroi.</title>
        <authorList>
            <person name="Oxley P.R."/>
            <person name="Ji L."/>
            <person name="Fetter-Pruneda I."/>
            <person name="McKenzie S.K."/>
            <person name="Li C."/>
            <person name="Hu H."/>
            <person name="Zhang G."/>
            <person name="Kronauer D.J."/>
        </authorList>
    </citation>
    <scope>NUCLEOTIDE SEQUENCE [LARGE SCALE GENOMIC DNA]</scope>
</reference>
<evidence type="ECO:0000313" key="2">
    <source>
        <dbReference type="EMBL" id="EZA50811.1"/>
    </source>
</evidence>
<proteinExistence type="predicted"/>
<feature type="region of interest" description="Disordered" evidence="1">
    <location>
        <begin position="75"/>
        <end position="159"/>
    </location>
</feature>
<dbReference type="EMBL" id="KK107441">
    <property type="protein sequence ID" value="EZA50811.1"/>
    <property type="molecule type" value="Genomic_DNA"/>
</dbReference>
<feature type="compositionally biased region" description="Acidic residues" evidence="1">
    <location>
        <begin position="123"/>
        <end position="152"/>
    </location>
</feature>
<dbReference type="AlphaFoldDB" id="A0A026W5B9"/>
<gene>
    <name evidence="2" type="ORF">X777_11054</name>
</gene>
<feature type="compositionally biased region" description="Basic and acidic residues" evidence="1">
    <location>
        <begin position="83"/>
        <end position="113"/>
    </location>
</feature>
<organism evidence="2 3">
    <name type="scientific">Ooceraea biroi</name>
    <name type="common">Clonal raider ant</name>
    <name type="synonym">Cerapachys biroi</name>
    <dbReference type="NCBI Taxonomy" id="2015173"/>
    <lineage>
        <taxon>Eukaryota</taxon>
        <taxon>Metazoa</taxon>
        <taxon>Ecdysozoa</taxon>
        <taxon>Arthropoda</taxon>
        <taxon>Hexapoda</taxon>
        <taxon>Insecta</taxon>
        <taxon>Pterygota</taxon>
        <taxon>Neoptera</taxon>
        <taxon>Endopterygota</taxon>
        <taxon>Hymenoptera</taxon>
        <taxon>Apocrita</taxon>
        <taxon>Aculeata</taxon>
        <taxon>Formicoidea</taxon>
        <taxon>Formicidae</taxon>
        <taxon>Dorylinae</taxon>
        <taxon>Ooceraea</taxon>
    </lineage>
</organism>
<evidence type="ECO:0000313" key="3">
    <source>
        <dbReference type="Proteomes" id="UP000053097"/>
    </source>
</evidence>
<accession>A0A026W5B9</accession>
<sequence length="171" mass="20003">MAPSANSVSDWLYFTFTLPRGRCPSNSCRSLHYNKCTNSQVYAKMNENNLPTKRGPDRCYLRDDSLSIPESTLRYRSAAKKRTAQEIEEKELHEENLKDSLSKREKENFDNDNKSNVQNSDESCLEEDIFYESNEEEVSQDETEDCTESEDERETHLYTKEVKFQGKRLNC</sequence>
<keyword evidence="3" id="KW-1185">Reference proteome</keyword>
<protein>
    <submittedName>
        <fullName evidence="2">Uncharacterized protein</fullName>
    </submittedName>
</protein>
<name>A0A026W5B9_OOCBI</name>
<dbReference type="Proteomes" id="UP000053097">
    <property type="component" value="Unassembled WGS sequence"/>
</dbReference>
<evidence type="ECO:0000256" key="1">
    <source>
        <dbReference type="SAM" id="MobiDB-lite"/>
    </source>
</evidence>